<accession>A0A660LED6</accession>
<dbReference type="PANTHER" id="PTHR12358:SF106">
    <property type="entry name" value="LIPID KINASE YEGS"/>
    <property type="match status" value="1"/>
</dbReference>
<evidence type="ECO:0000256" key="1">
    <source>
        <dbReference type="ARBA" id="ARBA00001946"/>
    </source>
</evidence>
<dbReference type="AlphaFoldDB" id="A0A660LED6"/>
<dbReference type="Proteomes" id="UP000278962">
    <property type="component" value="Unassembled WGS sequence"/>
</dbReference>
<evidence type="ECO:0000259" key="9">
    <source>
        <dbReference type="PROSITE" id="PS50146"/>
    </source>
</evidence>
<dbReference type="PROSITE" id="PS50146">
    <property type="entry name" value="DAGK"/>
    <property type="match status" value="1"/>
</dbReference>
<keyword evidence="7" id="KW-0443">Lipid metabolism</keyword>
<name>A0A660LED6_9ACTN</name>
<dbReference type="GO" id="GO:0005886">
    <property type="term" value="C:plasma membrane"/>
    <property type="evidence" value="ECO:0007669"/>
    <property type="project" value="TreeGrafter"/>
</dbReference>
<evidence type="ECO:0000256" key="7">
    <source>
        <dbReference type="ARBA" id="ARBA00023209"/>
    </source>
</evidence>
<dbReference type="Pfam" id="PF19279">
    <property type="entry name" value="YegS_C"/>
    <property type="match status" value="1"/>
</dbReference>
<dbReference type="PANTHER" id="PTHR12358">
    <property type="entry name" value="SPHINGOSINE KINASE"/>
    <property type="match status" value="1"/>
</dbReference>
<proteinExistence type="inferred from homology"/>
<organism evidence="10 11">
    <name type="scientific">Solirubrobacter pauli</name>
    <dbReference type="NCBI Taxonomy" id="166793"/>
    <lineage>
        <taxon>Bacteria</taxon>
        <taxon>Bacillati</taxon>
        <taxon>Actinomycetota</taxon>
        <taxon>Thermoleophilia</taxon>
        <taxon>Solirubrobacterales</taxon>
        <taxon>Solirubrobacteraceae</taxon>
        <taxon>Solirubrobacter</taxon>
    </lineage>
</organism>
<gene>
    <name evidence="10" type="ORF">C8N24_2416</name>
</gene>
<keyword evidence="7" id="KW-0444">Lipid biosynthesis</keyword>
<keyword evidence="8" id="KW-1208">Phospholipid metabolism</keyword>
<dbReference type="InterPro" id="IPR017438">
    <property type="entry name" value="ATP-NAD_kinase_N"/>
</dbReference>
<dbReference type="SUPFAM" id="SSF111331">
    <property type="entry name" value="NAD kinase/diacylglycerol kinase-like"/>
    <property type="match status" value="1"/>
</dbReference>
<comment type="cofactor">
    <cofactor evidence="1">
        <name>Mg(2+)</name>
        <dbReference type="ChEBI" id="CHEBI:18420"/>
    </cofactor>
</comment>
<evidence type="ECO:0000256" key="4">
    <source>
        <dbReference type="ARBA" id="ARBA00022741"/>
    </source>
</evidence>
<dbReference type="SMART" id="SM00046">
    <property type="entry name" value="DAGKc"/>
    <property type="match status" value="1"/>
</dbReference>
<dbReference type="EMBL" id="RBIL01000001">
    <property type="protein sequence ID" value="RKQ92565.1"/>
    <property type="molecule type" value="Genomic_DNA"/>
</dbReference>
<dbReference type="Gene3D" id="2.60.200.40">
    <property type="match status" value="1"/>
</dbReference>
<dbReference type="GO" id="GO:0005524">
    <property type="term" value="F:ATP binding"/>
    <property type="evidence" value="ECO:0007669"/>
    <property type="project" value="UniProtKB-KW"/>
</dbReference>
<reference evidence="10 11" key="1">
    <citation type="submission" date="2018-10" db="EMBL/GenBank/DDBJ databases">
        <title>Genomic Encyclopedia of Archaeal and Bacterial Type Strains, Phase II (KMG-II): from individual species to whole genera.</title>
        <authorList>
            <person name="Goeker M."/>
        </authorList>
    </citation>
    <scope>NUCLEOTIDE SEQUENCE [LARGE SCALE GENOMIC DNA]</scope>
    <source>
        <strain evidence="10 11">DSM 14954</strain>
    </source>
</reference>
<evidence type="ECO:0000256" key="2">
    <source>
        <dbReference type="ARBA" id="ARBA00005983"/>
    </source>
</evidence>
<dbReference type="RefSeq" id="WP_170179034.1">
    <property type="nucleotide sequence ID" value="NZ_RBIL01000001.1"/>
</dbReference>
<keyword evidence="6" id="KW-0067">ATP-binding</keyword>
<evidence type="ECO:0000313" key="11">
    <source>
        <dbReference type="Proteomes" id="UP000278962"/>
    </source>
</evidence>
<protein>
    <submittedName>
        <fullName evidence="10">Diacylglycerol kinase family enzyme</fullName>
    </submittedName>
</protein>
<dbReference type="GO" id="GO:0008654">
    <property type="term" value="P:phospholipid biosynthetic process"/>
    <property type="evidence" value="ECO:0007669"/>
    <property type="project" value="UniProtKB-KW"/>
</dbReference>
<keyword evidence="5 10" id="KW-0418">Kinase</keyword>
<dbReference type="InterPro" id="IPR016064">
    <property type="entry name" value="NAD/diacylglycerol_kinase_sf"/>
</dbReference>
<dbReference type="GO" id="GO:0016301">
    <property type="term" value="F:kinase activity"/>
    <property type="evidence" value="ECO:0007669"/>
    <property type="project" value="UniProtKB-KW"/>
</dbReference>
<evidence type="ECO:0000256" key="6">
    <source>
        <dbReference type="ARBA" id="ARBA00022840"/>
    </source>
</evidence>
<dbReference type="Gene3D" id="3.40.50.10330">
    <property type="entry name" value="Probable inorganic polyphosphate/atp-NAD kinase, domain 1"/>
    <property type="match status" value="1"/>
</dbReference>
<evidence type="ECO:0000313" key="10">
    <source>
        <dbReference type="EMBL" id="RKQ92565.1"/>
    </source>
</evidence>
<evidence type="ECO:0000256" key="8">
    <source>
        <dbReference type="ARBA" id="ARBA00023264"/>
    </source>
</evidence>
<comment type="caution">
    <text evidence="10">The sequence shown here is derived from an EMBL/GenBank/DDBJ whole genome shotgun (WGS) entry which is preliminary data.</text>
</comment>
<keyword evidence="7" id="KW-0594">Phospholipid biosynthesis</keyword>
<dbReference type="InterPro" id="IPR001206">
    <property type="entry name" value="Diacylglycerol_kinase_cat_dom"/>
</dbReference>
<evidence type="ECO:0000256" key="3">
    <source>
        <dbReference type="ARBA" id="ARBA00022679"/>
    </source>
</evidence>
<keyword evidence="4" id="KW-0547">Nucleotide-binding</keyword>
<keyword evidence="11" id="KW-1185">Reference proteome</keyword>
<dbReference type="InterPro" id="IPR050187">
    <property type="entry name" value="Lipid_Phosphate_FormReg"/>
</dbReference>
<keyword evidence="3" id="KW-0808">Transferase</keyword>
<feature type="domain" description="DAGKc" evidence="9">
    <location>
        <begin position="1"/>
        <end position="115"/>
    </location>
</feature>
<comment type="similarity">
    <text evidence="2">Belongs to the diacylglycerol/lipid kinase family.</text>
</comment>
<dbReference type="Pfam" id="PF00781">
    <property type="entry name" value="DAGK_cat"/>
    <property type="match status" value="1"/>
</dbReference>
<sequence length="276" mass="28038">MKTALVANRASGSGTDPASLNAALDAEIFGPDDEDAVAAFAPERIVVAGGDGTIGSVAALAGRLDVPLAVLPTGTANDFARANGIPLDLQAALALARDGTDLRPLELGRLSTGRPFVNVASAGLASVAGRRAQPLKSRYGPLAYGIGAVRAAATGTPLTIRVVVDHDEVFAGGAWQVMVACTGAFGGGSGIGAADATDGDLDVVIVPAGTRIGLARRAWGLRTKTIERQRRVAHFEGKVVEVELPPGSELNCDGEFVDGGLDYVTATANAFRLVVA</sequence>
<evidence type="ECO:0000256" key="5">
    <source>
        <dbReference type="ARBA" id="ARBA00022777"/>
    </source>
</evidence>
<dbReference type="InterPro" id="IPR045540">
    <property type="entry name" value="YegS/DAGK_C"/>
</dbReference>